<feature type="compositionally biased region" description="Basic and acidic residues" evidence="1">
    <location>
        <begin position="56"/>
        <end position="67"/>
    </location>
</feature>
<dbReference type="Proteomes" id="UP000887565">
    <property type="component" value="Unplaced"/>
</dbReference>
<evidence type="ECO:0000256" key="1">
    <source>
        <dbReference type="SAM" id="MobiDB-lite"/>
    </source>
</evidence>
<sequence length="332" mass="37501">MTAQRSAANVADFPAFNGPSSTALSSANDSNFNVATTAQEIDSNRVPISESFNNLNKKDSKMFDRSNHMGYRSPSTTEHSADKKLAPLHQSQSVPRLEDKDSSGIGFPGADCVDFVMNKPINNHINQSEKGNEINNGKSADTSAQLQQSNWSSWSMMATKNISGIPPLTSNSSTSNIQQLQQQKTTPTQQNIDKSVALNSFEDFKKKAQEKERRRKELKEQEEQRRREKLFAEEQKRDKLAQIEQEKRESDALELARKNMMKQQLQMNQQQQQRTLSGAASVGSLTPSQTDAARQRELERELEQARRRREAEDNPVGITMQMDLMANFEQNF</sequence>
<feature type="compositionally biased region" description="Polar residues" evidence="1">
    <location>
        <begin position="274"/>
        <end position="291"/>
    </location>
</feature>
<feature type="compositionally biased region" description="Basic and acidic residues" evidence="1">
    <location>
        <begin position="293"/>
        <end position="312"/>
    </location>
</feature>
<feature type="region of interest" description="Disordered" evidence="1">
    <location>
        <begin position="268"/>
        <end position="318"/>
    </location>
</feature>
<evidence type="ECO:0000259" key="2">
    <source>
        <dbReference type="Pfam" id="PF17105"/>
    </source>
</evidence>
<keyword evidence="3" id="KW-1185">Reference proteome</keyword>
<organism evidence="3 4">
    <name type="scientific">Romanomermis culicivorax</name>
    <name type="common">Nematode worm</name>
    <dbReference type="NCBI Taxonomy" id="13658"/>
    <lineage>
        <taxon>Eukaryota</taxon>
        <taxon>Metazoa</taxon>
        <taxon>Ecdysozoa</taxon>
        <taxon>Nematoda</taxon>
        <taxon>Enoplea</taxon>
        <taxon>Dorylaimia</taxon>
        <taxon>Mermithida</taxon>
        <taxon>Mermithoidea</taxon>
        <taxon>Mermithidae</taxon>
        <taxon>Romanomermis</taxon>
    </lineage>
</organism>
<evidence type="ECO:0000313" key="4">
    <source>
        <dbReference type="WBParaSite" id="nRc.2.0.1.t17285-RA"/>
    </source>
</evidence>
<proteinExistence type="predicted"/>
<feature type="domain" description="Bromodomain protein 4 C-terminal" evidence="2">
    <location>
        <begin position="292"/>
        <end position="331"/>
    </location>
</feature>
<feature type="compositionally biased region" description="Low complexity" evidence="1">
    <location>
        <begin position="169"/>
        <end position="191"/>
    </location>
</feature>
<feature type="region of interest" description="Disordered" evidence="1">
    <location>
        <begin position="41"/>
        <end position="105"/>
    </location>
</feature>
<feature type="compositionally biased region" description="Polar residues" evidence="1">
    <location>
        <begin position="18"/>
        <end position="28"/>
    </location>
</feature>
<accession>A0A915IV64</accession>
<protein>
    <submittedName>
        <fullName evidence="4">Bromodomain protein 4 C-terminal domain-containing protein</fullName>
    </submittedName>
</protein>
<dbReference type="InterPro" id="IPR031354">
    <property type="entry name" value="BRD4_CDT"/>
</dbReference>
<reference evidence="4" key="1">
    <citation type="submission" date="2022-11" db="UniProtKB">
        <authorList>
            <consortium name="WormBaseParasite"/>
        </authorList>
    </citation>
    <scope>IDENTIFICATION</scope>
</reference>
<feature type="region of interest" description="Disordered" evidence="1">
    <location>
        <begin position="123"/>
        <end position="149"/>
    </location>
</feature>
<dbReference type="WBParaSite" id="nRc.2.0.1.t17285-RA">
    <property type="protein sequence ID" value="nRc.2.0.1.t17285-RA"/>
    <property type="gene ID" value="nRc.2.0.1.g17285"/>
</dbReference>
<name>A0A915IV64_ROMCU</name>
<feature type="compositionally biased region" description="Basic and acidic residues" evidence="1">
    <location>
        <begin position="202"/>
        <end position="230"/>
    </location>
</feature>
<feature type="region of interest" description="Disordered" evidence="1">
    <location>
        <begin position="1"/>
        <end position="28"/>
    </location>
</feature>
<dbReference type="AlphaFoldDB" id="A0A915IV64"/>
<dbReference type="Pfam" id="PF17105">
    <property type="entry name" value="BRD4_CDT"/>
    <property type="match status" value="1"/>
</dbReference>
<evidence type="ECO:0000313" key="3">
    <source>
        <dbReference type="Proteomes" id="UP000887565"/>
    </source>
</evidence>
<feature type="region of interest" description="Disordered" evidence="1">
    <location>
        <begin position="162"/>
        <end position="230"/>
    </location>
</feature>